<organism evidence="6 7">
    <name type="scientific">Desulfofarcimen acetoxidans (strain ATCC 49208 / DSM 771 / KCTC 5769 / VKM B-1644 / 5575)</name>
    <name type="common">Desulfotomaculum acetoxidans</name>
    <dbReference type="NCBI Taxonomy" id="485916"/>
    <lineage>
        <taxon>Bacteria</taxon>
        <taxon>Bacillati</taxon>
        <taxon>Bacillota</taxon>
        <taxon>Clostridia</taxon>
        <taxon>Eubacteriales</taxon>
        <taxon>Peptococcaceae</taxon>
        <taxon>Desulfofarcimen</taxon>
    </lineage>
</organism>
<dbReference type="HOGENOM" id="CLU_079903_1_0_9"/>
<evidence type="ECO:0000256" key="4">
    <source>
        <dbReference type="ARBA" id="ARBA00023163"/>
    </source>
</evidence>
<evidence type="ECO:0000259" key="5">
    <source>
        <dbReference type="PROSITE" id="PS50937"/>
    </source>
</evidence>
<protein>
    <submittedName>
        <fullName evidence="6">Transcriptional regulator, MerR family</fullName>
    </submittedName>
</protein>
<dbReference type="OrthoDB" id="1894615at2"/>
<name>C8W132_DESAS</name>
<dbReference type="Proteomes" id="UP000002217">
    <property type="component" value="Chromosome"/>
</dbReference>
<keyword evidence="3" id="KW-0238">DNA-binding</keyword>
<dbReference type="KEGG" id="dae:Dtox_2640"/>
<evidence type="ECO:0000256" key="1">
    <source>
        <dbReference type="ARBA" id="ARBA00022491"/>
    </source>
</evidence>
<reference evidence="6 7" key="1">
    <citation type="journal article" date="2009" name="Stand. Genomic Sci.">
        <title>Complete genome sequence of Desulfotomaculum acetoxidans type strain (5575).</title>
        <authorList>
            <person name="Spring S."/>
            <person name="Lapidus A."/>
            <person name="Schroder M."/>
            <person name="Gleim D."/>
            <person name="Sims D."/>
            <person name="Meincke L."/>
            <person name="Glavina Del Rio T."/>
            <person name="Tice H."/>
            <person name="Copeland A."/>
            <person name="Cheng J.F."/>
            <person name="Lucas S."/>
            <person name="Chen F."/>
            <person name="Nolan M."/>
            <person name="Bruce D."/>
            <person name="Goodwin L."/>
            <person name="Pitluck S."/>
            <person name="Ivanova N."/>
            <person name="Mavromatis K."/>
            <person name="Mikhailova N."/>
            <person name="Pati A."/>
            <person name="Chen A."/>
            <person name="Palaniappan K."/>
            <person name="Land M."/>
            <person name="Hauser L."/>
            <person name="Chang Y.J."/>
            <person name="Jeffries C.D."/>
            <person name="Chain P."/>
            <person name="Saunders E."/>
            <person name="Brettin T."/>
            <person name="Detter J.C."/>
            <person name="Goker M."/>
            <person name="Bristow J."/>
            <person name="Eisen J.A."/>
            <person name="Markowitz V."/>
            <person name="Hugenholtz P."/>
            <person name="Kyrpides N.C."/>
            <person name="Klenk H.P."/>
            <person name="Han C."/>
        </authorList>
    </citation>
    <scope>NUCLEOTIDE SEQUENCE [LARGE SCALE GENOMIC DNA]</scope>
    <source>
        <strain evidence="7">ATCC 49208 / DSM 771 / VKM B-1644</strain>
    </source>
</reference>
<dbReference type="SUPFAM" id="SSF46955">
    <property type="entry name" value="Putative DNA-binding domain"/>
    <property type="match status" value="1"/>
</dbReference>
<dbReference type="PROSITE" id="PS50937">
    <property type="entry name" value="HTH_MERR_2"/>
    <property type="match status" value="1"/>
</dbReference>
<dbReference type="InterPro" id="IPR047057">
    <property type="entry name" value="MerR_fam"/>
</dbReference>
<keyword evidence="2" id="KW-0805">Transcription regulation</keyword>
<keyword evidence="4" id="KW-0804">Transcription</keyword>
<evidence type="ECO:0000313" key="6">
    <source>
        <dbReference type="EMBL" id="ACV63428.1"/>
    </source>
</evidence>
<keyword evidence="1" id="KW-0678">Repressor</keyword>
<dbReference type="AlphaFoldDB" id="C8W132"/>
<keyword evidence="7" id="KW-1185">Reference proteome</keyword>
<dbReference type="InterPro" id="IPR009061">
    <property type="entry name" value="DNA-bd_dom_put_sf"/>
</dbReference>
<dbReference type="Gene3D" id="1.10.1660.10">
    <property type="match status" value="1"/>
</dbReference>
<dbReference type="RefSeq" id="WP_015758122.1">
    <property type="nucleotide sequence ID" value="NC_013216.1"/>
</dbReference>
<dbReference type="EMBL" id="CP001720">
    <property type="protein sequence ID" value="ACV63428.1"/>
    <property type="molecule type" value="Genomic_DNA"/>
</dbReference>
<accession>C8W132</accession>
<dbReference type="SMART" id="SM00422">
    <property type="entry name" value="HTH_MERR"/>
    <property type="match status" value="1"/>
</dbReference>
<dbReference type="InterPro" id="IPR000551">
    <property type="entry name" value="MerR-type_HTH_dom"/>
</dbReference>
<dbReference type="CDD" id="cd00592">
    <property type="entry name" value="HTH_MerR-like"/>
    <property type="match status" value="1"/>
</dbReference>
<dbReference type="PANTHER" id="PTHR30204">
    <property type="entry name" value="REDOX-CYCLING DRUG-SENSING TRANSCRIPTIONAL ACTIVATOR SOXR"/>
    <property type="match status" value="1"/>
</dbReference>
<dbReference type="eggNOG" id="COG0789">
    <property type="taxonomic scope" value="Bacteria"/>
</dbReference>
<dbReference type="GO" id="GO:0003700">
    <property type="term" value="F:DNA-binding transcription factor activity"/>
    <property type="evidence" value="ECO:0007669"/>
    <property type="project" value="InterPro"/>
</dbReference>
<gene>
    <name evidence="6" type="ordered locus">Dtox_2640</name>
</gene>
<dbReference type="STRING" id="485916.Dtox_2640"/>
<proteinExistence type="predicted"/>
<evidence type="ECO:0000256" key="3">
    <source>
        <dbReference type="ARBA" id="ARBA00023125"/>
    </source>
</evidence>
<dbReference type="GO" id="GO:0003677">
    <property type="term" value="F:DNA binding"/>
    <property type="evidence" value="ECO:0007669"/>
    <property type="project" value="UniProtKB-KW"/>
</dbReference>
<evidence type="ECO:0000313" key="7">
    <source>
        <dbReference type="Proteomes" id="UP000002217"/>
    </source>
</evidence>
<sequence length="283" mass="33225">MENKIKISDFAKLTGTTLKSIIYYHQIGLLQEPKRSPGGYRLYGPAELTRMRLIKRLKYLGLDLKRIKEIMGDIHNHRTLWEVLQSLRAELLSEKKSLEERVLKIERLLSEDMVCLDEDSLESPTFQKMAKILGTDQIENYARTCPEIYNQQQKLYGIIDDFQWSEYYHDAFRALAEFWNTHPEEYQIALDFGACIIGLDQLSEDDPEIEHLARETSEFIGSIPLLAELTQQFGLFQPLQRLRNEMIIDVLPPARKKYYQLYEQYINSEIGQQTGGKRKTKRR</sequence>
<evidence type="ECO:0000256" key="2">
    <source>
        <dbReference type="ARBA" id="ARBA00023015"/>
    </source>
</evidence>
<dbReference type="PRINTS" id="PR00040">
    <property type="entry name" value="HTHMERR"/>
</dbReference>
<dbReference type="PANTHER" id="PTHR30204:SF69">
    <property type="entry name" value="MERR-FAMILY TRANSCRIPTIONAL REGULATOR"/>
    <property type="match status" value="1"/>
</dbReference>
<dbReference type="Pfam" id="PF13411">
    <property type="entry name" value="MerR_1"/>
    <property type="match status" value="1"/>
</dbReference>
<feature type="domain" description="HTH merR-type" evidence="5">
    <location>
        <begin position="4"/>
        <end position="73"/>
    </location>
</feature>